<evidence type="ECO:0000313" key="3">
    <source>
        <dbReference type="Proteomes" id="UP000509241"/>
    </source>
</evidence>
<keyword evidence="1" id="KW-0472">Membrane</keyword>
<evidence type="ECO:0000313" key="2">
    <source>
        <dbReference type="EMBL" id="QLG49839.1"/>
    </source>
</evidence>
<dbReference type="EMBL" id="CP058601">
    <property type="protein sequence ID" value="QLG49839.1"/>
    <property type="molecule type" value="Genomic_DNA"/>
</dbReference>
<keyword evidence="1" id="KW-1133">Transmembrane helix</keyword>
<feature type="transmembrane region" description="Helical" evidence="1">
    <location>
        <begin position="40"/>
        <end position="61"/>
    </location>
</feature>
<accession>A0A7D5KJX8</accession>
<keyword evidence="3" id="KW-1185">Reference proteome</keyword>
<feature type="transmembrane region" description="Helical" evidence="1">
    <location>
        <begin position="12"/>
        <end position="34"/>
    </location>
</feature>
<dbReference type="AlphaFoldDB" id="A0A7D5KJX8"/>
<dbReference type="KEGG" id="haly:HYG82_13725"/>
<dbReference type="RefSeq" id="WP_179261771.1">
    <property type="nucleotide sequence ID" value="NZ_CP058601.1"/>
</dbReference>
<reference evidence="2 3" key="1">
    <citation type="submission" date="2020-07" db="EMBL/GenBank/DDBJ databases">
        <authorList>
            <person name="Cui H."/>
        </authorList>
    </citation>
    <scope>NUCLEOTIDE SEQUENCE [LARGE SCALE GENOMIC DNA]</scope>
    <source>
        <strain evidence="2 3">YPL8</strain>
    </source>
</reference>
<sequence length="138" mass="14237">MSTESEGIDGRTLRMIGGGSAMMNTIVFIAIGVLVLDSSAYGVIMGLFAGTGTFLFLPWIIGRSADQNARDDRTVGENVRGPGSNTQMGVFGLGLELGAIAMLSIGFVETEPNLTMGLGVAVGVALAISLVLSVLVNR</sequence>
<organism evidence="2 3">
    <name type="scientific">Natrinema halophilum</name>
    <dbReference type="NCBI Taxonomy" id="1699371"/>
    <lineage>
        <taxon>Archaea</taxon>
        <taxon>Methanobacteriati</taxon>
        <taxon>Methanobacteriota</taxon>
        <taxon>Stenosarchaea group</taxon>
        <taxon>Halobacteria</taxon>
        <taxon>Halobacteriales</taxon>
        <taxon>Natrialbaceae</taxon>
        <taxon>Natrinema</taxon>
    </lineage>
</organism>
<dbReference type="OrthoDB" id="206257at2157"/>
<proteinExistence type="predicted"/>
<evidence type="ECO:0000256" key="1">
    <source>
        <dbReference type="SAM" id="Phobius"/>
    </source>
</evidence>
<feature type="transmembrane region" description="Helical" evidence="1">
    <location>
        <begin position="90"/>
        <end position="108"/>
    </location>
</feature>
<name>A0A7D5KJX8_9EURY</name>
<dbReference type="GeneID" id="56034370"/>
<gene>
    <name evidence="2" type="ORF">HYG82_13725</name>
</gene>
<keyword evidence="1" id="KW-0812">Transmembrane</keyword>
<feature type="transmembrane region" description="Helical" evidence="1">
    <location>
        <begin position="114"/>
        <end position="136"/>
    </location>
</feature>
<dbReference type="Proteomes" id="UP000509241">
    <property type="component" value="Chromosome"/>
</dbReference>
<protein>
    <submittedName>
        <fullName evidence="2">Uncharacterized protein</fullName>
    </submittedName>
</protein>